<evidence type="ECO:0000256" key="5">
    <source>
        <dbReference type="ARBA" id="ARBA00022787"/>
    </source>
</evidence>
<dbReference type="GO" id="GO:0016031">
    <property type="term" value="P:tRNA import into mitochondrion"/>
    <property type="evidence" value="ECO:0007669"/>
    <property type="project" value="TreeGrafter"/>
</dbReference>
<dbReference type="Gene3D" id="1.20.960.10">
    <property type="entry name" value="Mitochondrial outer membrane translocase complex, subunit Tom20 domain"/>
    <property type="match status" value="1"/>
</dbReference>
<reference evidence="10 11" key="1">
    <citation type="submission" date="2009-11" db="EMBL/GenBank/DDBJ databases">
        <title>Annotation of Allomyces macrogynus ATCC 38327.</title>
        <authorList>
            <consortium name="The Broad Institute Genome Sequencing Platform"/>
            <person name="Russ C."/>
            <person name="Cuomo C."/>
            <person name="Burger G."/>
            <person name="Gray M.W."/>
            <person name="Holland P.W.H."/>
            <person name="King N."/>
            <person name="Lang F.B.F."/>
            <person name="Roger A.J."/>
            <person name="Ruiz-Trillo I."/>
            <person name="Young S.K."/>
            <person name="Zeng Q."/>
            <person name="Gargeya S."/>
            <person name="Fitzgerald M."/>
            <person name="Haas B."/>
            <person name="Abouelleil A."/>
            <person name="Alvarado L."/>
            <person name="Arachchi H.M."/>
            <person name="Berlin A."/>
            <person name="Chapman S.B."/>
            <person name="Gearin G."/>
            <person name="Goldberg J."/>
            <person name="Griggs A."/>
            <person name="Gujja S."/>
            <person name="Hansen M."/>
            <person name="Heiman D."/>
            <person name="Howarth C."/>
            <person name="Larimer J."/>
            <person name="Lui A."/>
            <person name="MacDonald P.J.P."/>
            <person name="McCowen C."/>
            <person name="Montmayeur A."/>
            <person name="Murphy C."/>
            <person name="Neiman D."/>
            <person name="Pearson M."/>
            <person name="Priest M."/>
            <person name="Roberts A."/>
            <person name="Saif S."/>
            <person name="Shea T."/>
            <person name="Sisk P."/>
            <person name="Stolte C."/>
            <person name="Sykes S."/>
            <person name="Wortman J."/>
            <person name="Nusbaum C."/>
            <person name="Birren B."/>
        </authorList>
    </citation>
    <scope>NUCLEOTIDE SEQUENCE [LARGE SCALE GENOMIC DNA]</scope>
    <source>
        <strain evidence="10 11">ATCC 38327</strain>
    </source>
</reference>
<comment type="subcellular location">
    <subcellularLocation>
        <location evidence="1">Mitochondrion outer membrane</location>
        <topology evidence="1">Single-pass membrane protein</topology>
    </subcellularLocation>
</comment>
<dbReference type="PANTHER" id="PTHR12430">
    <property type="entry name" value="MITOCHONDRIAL IMPORT RECEPTOR SUBUNIT TOM20"/>
    <property type="match status" value="1"/>
</dbReference>
<dbReference type="eggNOG" id="KOG4056">
    <property type="taxonomic scope" value="Eukaryota"/>
</dbReference>
<proteinExistence type="inferred from homology"/>
<keyword evidence="11" id="KW-1185">Reference proteome</keyword>
<evidence type="ECO:0000256" key="4">
    <source>
        <dbReference type="ARBA" id="ARBA00022692"/>
    </source>
</evidence>
<evidence type="ECO:0000256" key="2">
    <source>
        <dbReference type="ARBA" id="ARBA00005792"/>
    </source>
</evidence>
<dbReference type="SUPFAM" id="SSF47157">
    <property type="entry name" value="Mitochondrial import receptor subunit Tom20"/>
    <property type="match status" value="1"/>
</dbReference>
<dbReference type="GO" id="GO:0008320">
    <property type="term" value="F:protein transmembrane transporter activity"/>
    <property type="evidence" value="ECO:0007669"/>
    <property type="project" value="TreeGrafter"/>
</dbReference>
<evidence type="ECO:0000313" key="11">
    <source>
        <dbReference type="Proteomes" id="UP000054350"/>
    </source>
</evidence>
<keyword evidence="3" id="KW-0813">Transport</keyword>
<keyword evidence="7" id="KW-1133">Transmembrane helix</keyword>
<dbReference type="EMBL" id="GG745357">
    <property type="protein sequence ID" value="KNE68469.1"/>
    <property type="molecule type" value="Genomic_DNA"/>
</dbReference>
<dbReference type="VEuPathDB" id="FungiDB:AMAG_12646"/>
<dbReference type="PANTHER" id="PTHR12430:SF0">
    <property type="entry name" value="TRANSLOCASE OF OUTER MITOCHONDRIAL MEMBRANE 20"/>
    <property type="match status" value="1"/>
</dbReference>
<evidence type="ECO:0000256" key="6">
    <source>
        <dbReference type="ARBA" id="ARBA00022927"/>
    </source>
</evidence>
<keyword evidence="4" id="KW-0812">Transmembrane</keyword>
<dbReference type="AlphaFoldDB" id="A0A0L0T1M2"/>
<dbReference type="OrthoDB" id="2154253at2759"/>
<dbReference type="GO" id="GO:0006886">
    <property type="term" value="P:intracellular protein transport"/>
    <property type="evidence" value="ECO:0007669"/>
    <property type="project" value="InterPro"/>
</dbReference>
<keyword evidence="8" id="KW-0496">Mitochondrion</keyword>
<dbReference type="GO" id="GO:0030943">
    <property type="term" value="F:mitochondrion targeting sequence binding"/>
    <property type="evidence" value="ECO:0007669"/>
    <property type="project" value="TreeGrafter"/>
</dbReference>
<comment type="similarity">
    <text evidence="2">Belongs to the Tom20 family.</text>
</comment>
<dbReference type="Proteomes" id="UP000054350">
    <property type="component" value="Unassembled WGS sequence"/>
</dbReference>
<dbReference type="GO" id="GO:0006605">
    <property type="term" value="P:protein targeting"/>
    <property type="evidence" value="ECO:0007669"/>
    <property type="project" value="InterPro"/>
</dbReference>
<name>A0A0L0T1M2_ALLM3</name>
<gene>
    <name evidence="10" type="ORF">AMAG_12646</name>
</gene>
<sequence>MAEIVSAPIPTAPEARERFFQEYVARGETLVDQDPFSSPAQYNLAAACFYTALKVYPAPTDLVHLYQQTLPDPVFAAVLALVSA</sequence>
<dbReference type="Pfam" id="PF02064">
    <property type="entry name" value="MAS20"/>
    <property type="match status" value="1"/>
</dbReference>
<evidence type="ECO:0000256" key="8">
    <source>
        <dbReference type="ARBA" id="ARBA00023128"/>
    </source>
</evidence>
<dbReference type="PRINTS" id="PR00351">
    <property type="entry name" value="OM20RECEPTOR"/>
</dbReference>
<evidence type="ECO:0000256" key="1">
    <source>
        <dbReference type="ARBA" id="ARBA00004572"/>
    </source>
</evidence>
<dbReference type="InterPro" id="IPR023392">
    <property type="entry name" value="Tom20_dom_sf"/>
</dbReference>
<accession>A0A0L0T1M2</accession>
<evidence type="ECO:0000313" key="10">
    <source>
        <dbReference type="EMBL" id="KNE68469.1"/>
    </source>
</evidence>
<dbReference type="InterPro" id="IPR002056">
    <property type="entry name" value="MAS20"/>
</dbReference>
<dbReference type="GO" id="GO:0005742">
    <property type="term" value="C:mitochondrial outer membrane translocase complex"/>
    <property type="evidence" value="ECO:0007669"/>
    <property type="project" value="InterPro"/>
</dbReference>
<dbReference type="STRING" id="578462.A0A0L0T1M2"/>
<evidence type="ECO:0000256" key="3">
    <source>
        <dbReference type="ARBA" id="ARBA00022448"/>
    </source>
</evidence>
<keyword evidence="5" id="KW-1000">Mitochondrion outer membrane</keyword>
<evidence type="ECO:0000256" key="7">
    <source>
        <dbReference type="ARBA" id="ARBA00022989"/>
    </source>
</evidence>
<dbReference type="GO" id="GO:0030150">
    <property type="term" value="P:protein import into mitochondrial matrix"/>
    <property type="evidence" value="ECO:0007669"/>
    <property type="project" value="TreeGrafter"/>
</dbReference>
<keyword evidence="9" id="KW-0472">Membrane</keyword>
<organism evidence="10 11">
    <name type="scientific">Allomyces macrogynus (strain ATCC 38327)</name>
    <name type="common">Allomyces javanicus var. macrogynus</name>
    <dbReference type="NCBI Taxonomy" id="578462"/>
    <lineage>
        <taxon>Eukaryota</taxon>
        <taxon>Fungi</taxon>
        <taxon>Fungi incertae sedis</taxon>
        <taxon>Blastocladiomycota</taxon>
        <taxon>Blastocladiomycetes</taxon>
        <taxon>Blastocladiales</taxon>
        <taxon>Blastocladiaceae</taxon>
        <taxon>Allomyces</taxon>
    </lineage>
</organism>
<reference evidence="11" key="2">
    <citation type="submission" date="2009-11" db="EMBL/GenBank/DDBJ databases">
        <title>The Genome Sequence of Allomyces macrogynus strain ATCC 38327.</title>
        <authorList>
            <consortium name="The Broad Institute Genome Sequencing Platform"/>
            <person name="Russ C."/>
            <person name="Cuomo C."/>
            <person name="Shea T."/>
            <person name="Young S.K."/>
            <person name="Zeng Q."/>
            <person name="Koehrsen M."/>
            <person name="Haas B."/>
            <person name="Borodovsky M."/>
            <person name="Guigo R."/>
            <person name="Alvarado L."/>
            <person name="Berlin A."/>
            <person name="Borenstein D."/>
            <person name="Chen Z."/>
            <person name="Engels R."/>
            <person name="Freedman E."/>
            <person name="Gellesch M."/>
            <person name="Goldberg J."/>
            <person name="Griggs A."/>
            <person name="Gujja S."/>
            <person name="Heiman D."/>
            <person name="Hepburn T."/>
            <person name="Howarth C."/>
            <person name="Jen D."/>
            <person name="Larson L."/>
            <person name="Lewis B."/>
            <person name="Mehta T."/>
            <person name="Park D."/>
            <person name="Pearson M."/>
            <person name="Roberts A."/>
            <person name="Saif S."/>
            <person name="Shenoy N."/>
            <person name="Sisk P."/>
            <person name="Stolte C."/>
            <person name="Sykes S."/>
            <person name="Walk T."/>
            <person name="White J."/>
            <person name="Yandava C."/>
            <person name="Burger G."/>
            <person name="Gray M.W."/>
            <person name="Holland P.W.H."/>
            <person name="King N."/>
            <person name="Lang F.B.F."/>
            <person name="Roger A.J."/>
            <person name="Ruiz-Trillo I."/>
            <person name="Lander E."/>
            <person name="Nusbaum C."/>
        </authorList>
    </citation>
    <scope>NUCLEOTIDE SEQUENCE [LARGE SCALE GENOMIC DNA]</scope>
    <source>
        <strain evidence="11">ATCC 38327</strain>
    </source>
</reference>
<keyword evidence="6" id="KW-0653">Protein transport</keyword>
<protein>
    <submittedName>
        <fullName evidence="10">Uncharacterized protein</fullName>
    </submittedName>
</protein>
<evidence type="ECO:0000256" key="9">
    <source>
        <dbReference type="ARBA" id="ARBA00023136"/>
    </source>
</evidence>